<evidence type="ECO:0000256" key="2">
    <source>
        <dbReference type="ARBA" id="ARBA00007430"/>
    </source>
</evidence>
<evidence type="ECO:0000256" key="3">
    <source>
        <dbReference type="ARBA" id="ARBA00022475"/>
    </source>
</evidence>
<organism evidence="8 9">
    <name type="scientific">Enterococcus pallens ATCC BAA-351</name>
    <dbReference type="NCBI Taxonomy" id="1158607"/>
    <lineage>
        <taxon>Bacteria</taxon>
        <taxon>Bacillati</taxon>
        <taxon>Bacillota</taxon>
        <taxon>Bacilli</taxon>
        <taxon>Lactobacillales</taxon>
        <taxon>Enterococcaceae</taxon>
        <taxon>Enterococcus</taxon>
    </lineage>
</organism>
<feature type="transmembrane region" description="Helical" evidence="7">
    <location>
        <begin position="29"/>
        <end position="47"/>
    </location>
</feature>
<reference evidence="8 9" key="1">
    <citation type="submission" date="2013-02" db="EMBL/GenBank/DDBJ databases">
        <title>The Genome Sequence of Enterococcus pallens BAA-351.</title>
        <authorList>
            <consortium name="The Broad Institute Genome Sequencing Platform"/>
            <consortium name="The Broad Institute Genome Sequencing Center for Infectious Disease"/>
            <person name="Earl A.M."/>
            <person name="Gilmore M.S."/>
            <person name="Lebreton F."/>
            <person name="Walker B."/>
            <person name="Young S.K."/>
            <person name="Zeng Q."/>
            <person name="Gargeya S."/>
            <person name="Fitzgerald M."/>
            <person name="Haas B."/>
            <person name="Abouelleil A."/>
            <person name="Alvarado L."/>
            <person name="Arachchi H.M."/>
            <person name="Berlin A.M."/>
            <person name="Chapman S.B."/>
            <person name="Dewar J."/>
            <person name="Goldberg J."/>
            <person name="Griggs A."/>
            <person name="Gujja S."/>
            <person name="Hansen M."/>
            <person name="Howarth C."/>
            <person name="Imamovic A."/>
            <person name="Larimer J."/>
            <person name="McCowan C."/>
            <person name="Murphy C."/>
            <person name="Neiman D."/>
            <person name="Pearson M."/>
            <person name="Priest M."/>
            <person name="Roberts A."/>
            <person name="Saif S."/>
            <person name="Shea T."/>
            <person name="Sisk P."/>
            <person name="Sykes S."/>
            <person name="Wortman J."/>
            <person name="Nusbaum C."/>
            <person name="Birren B."/>
        </authorList>
    </citation>
    <scope>NUCLEOTIDE SEQUENCE [LARGE SCALE GENOMIC DNA]</scope>
    <source>
        <strain evidence="8 9">ATCC BAA-351</strain>
    </source>
</reference>
<dbReference type="EMBL" id="AJAQ01000016">
    <property type="protein sequence ID" value="EOH93793.1"/>
    <property type="molecule type" value="Genomic_DNA"/>
</dbReference>
<dbReference type="PANTHER" id="PTHR30250:SF10">
    <property type="entry name" value="LIPOPOLYSACCHARIDE BIOSYNTHESIS PROTEIN WZXC"/>
    <property type="match status" value="1"/>
</dbReference>
<dbReference type="AlphaFoldDB" id="R2QEY0"/>
<gene>
    <name evidence="8" type="ORF">UAU_02489</name>
</gene>
<comment type="similarity">
    <text evidence="2">Belongs to the polysaccharide synthase family.</text>
</comment>
<dbReference type="GO" id="GO:0005886">
    <property type="term" value="C:plasma membrane"/>
    <property type="evidence" value="ECO:0007669"/>
    <property type="project" value="UniProtKB-SubCell"/>
</dbReference>
<evidence type="ECO:0000256" key="7">
    <source>
        <dbReference type="SAM" id="Phobius"/>
    </source>
</evidence>
<feature type="transmembrane region" description="Helical" evidence="7">
    <location>
        <begin position="334"/>
        <end position="352"/>
    </location>
</feature>
<dbReference type="HOGENOM" id="CLU_026911_5_2_9"/>
<evidence type="ECO:0000256" key="6">
    <source>
        <dbReference type="ARBA" id="ARBA00023136"/>
    </source>
</evidence>
<keyword evidence="6 7" id="KW-0472">Membrane</keyword>
<feature type="transmembrane region" description="Helical" evidence="7">
    <location>
        <begin position="427"/>
        <end position="446"/>
    </location>
</feature>
<evidence type="ECO:0000256" key="5">
    <source>
        <dbReference type="ARBA" id="ARBA00022989"/>
    </source>
</evidence>
<proteinExistence type="inferred from homology"/>
<feature type="transmembrane region" description="Helical" evidence="7">
    <location>
        <begin position="89"/>
        <end position="108"/>
    </location>
</feature>
<keyword evidence="9" id="KW-1185">Reference proteome</keyword>
<accession>R2QEY0</accession>
<evidence type="ECO:0000313" key="8">
    <source>
        <dbReference type="EMBL" id="EOH93793.1"/>
    </source>
</evidence>
<dbReference type="STRING" id="160454.RV10_GL000672"/>
<keyword evidence="5 7" id="KW-1133">Transmembrane helix</keyword>
<feature type="transmembrane region" description="Helical" evidence="7">
    <location>
        <begin position="53"/>
        <end position="77"/>
    </location>
</feature>
<protein>
    <recommendedName>
        <fullName evidence="10">Polysaccharide biosynthesis protein C-terminal domain-containing protein</fullName>
    </recommendedName>
</protein>
<evidence type="ECO:0000256" key="1">
    <source>
        <dbReference type="ARBA" id="ARBA00004651"/>
    </source>
</evidence>
<dbReference type="PANTHER" id="PTHR30250">
    <property type="entry name" value="PST FAMILY PREDICTED COLANIC ACID TRANSPORTER"/>
    <property type="match status" value="1"/>
</dbReference>
<dbReference type="RefSeq" id="WP_010757479.1">
    <property type="nucleotide sequence ID" value="NZ_ASWD01000001.1"/>
</dbReference>
<feature type="transmembrane region" description="Helical" evidence="7">
    <location>
        <begin position="153"/>
        <end position="177"/>
    </location>
</feature>
<feature type="transmembrane region" description="Helical" evidence="7">
    <location>
        <begin position="401"/>
        <end position="420"/>
    </location>
</feature>
<feature type="transmembrane region" description="Helical" evidence="7">
    <location>
        <begin position="452"/>
        <end position="473"/>
    </location>
</feature>
<dbReference type="Proteomes" id="UP000013782">
    <property type="component" value="Unassembled WGS sequence"/>
</dbReference>
<feature type="transmembrane region" description="Helical" evidence="7">
    <location>
        <begin position="120"/>
        <end position="141"/>
    </location>
</feature>
<keyword evidence="3" id="KW-1003">Cell membrane</keyword>
<comment type="subcellular location">
    <subcellularLocation>
        <location evidence="1">Cell membrane</location>
        <topology evidence="1">Multi-pass membrane protein</topology>
    </subcellularLocation>
</comment>
<dbReference type="eggNOG" id="COG2244">
    <property type="taxonomic scope" value="Bacteria"/>
</dbReference>
<name>R2QEY0_9ENTE</name>
<feature type="transmembrane region" description="Helical" evidence="7">
    <location>
        <begin position="297"/>
        <end position="314"/>
    </location>
</feature>
<evidence type="ECO:0000313" key="9">
    <source>
        <dbReference type="Proteomes" id="UP000013782"/>
    </source>
</evidence>
<dbReference type="PATRIC" id="fig|1158607.3.peg.2463"/>
<dbReference type="Pfam" id="PF13440">
    <property type="entry name" value="Polysacc_synt_3"/>
    <property type="match status" value="1"/>
</dbReference>
<dbReference type="CDD" id="cd13127">
    <property type="entry name" value="MATE_tuaB_like"/>
    <property type="match status" value="1"/>
</dbReference>
<dbReference type="InterPro" id="IPR050833">
    <property type="entry name" value="Poly_Biosynth_Transport"/>
</dbReference>
<comment type="caution">
    <text evidence="8">The sequence shown here is derived from an EMBL/GenBank/DDBJ whole genome shotgun (WGS) entry which is preliminary data.</text>
</comment>
<keyword evidence="4 7" id="KW-0812">Transmembrane</keyword>
<evidence type="ECO:0000256" key="4">
    <source>
        <dbReference type="ARBA" id="ARBA00022692"/>
    </source>
</evidence>
<evidence type="ECO:0008006" key="10">
    <source>
        <dbReference type="Google" id="ProtNLM"/>
    </source>
</evidence>
<feature type="transmembrane region" description="Helical" evidence="7">
    <location>
        <begin position="373"/>
        <end position="395"/>
    </location>
</feature>
<sequence length="496" mass="55982">MNNNNSQGVNGTIQKKTVKGMFWTGLEMLGRQGATFVIQIFLARLLLPEDFGLIGMLTIFISLSNVLIDVGFQTWLLHEKEPTEEEFSTVFFFNLGIAILLYGLLFFYAPAVSRFYGRPILAPMLRVLGISLIMNAFALVQRTQLTIKLNFKIQTVITAYAICLSGATAILCAYLGLGVWSLVLQQVLNTTISSLLTVFMNRWVPVWKFQVSSFKKMFGYSWKLVASTMLDTAYNNLNSILIGRFFSAASLGYFSNAQKMQDVIPRSLSGAVQKVSFPVLSRYKEDKKILSTAFSRILKLVSFVAIPVSFGLSGTGTEIFQLVFGEKWLTAVPYFKIMALTASCYPIHVLNLNLLQIVGRTDRFLALELVKKAIGLVTTLITLFIFRSVMALVILDFFMNFITLYINGFYTEEIIGYSLVQQMKDLIRVFFSGGLMLLVISIVGFILPYGPIISLLVKIVIGCCVYLGSSYLLNREEMKRFIEIIQWLMRRKQKKE</sequence>